<dbReference type="SUPFAM" id="SSF54236">
    <property type="entry name" value="Ubiquitin-like"/>
    <property type="match status" value="4"/>
</dbReference>
<organism evidence="4 5">
    <name type="scientific">Actinidia chinensis var. chinensis</name>
    <name type="common">Chinese soft-hair kiwi</name>
    <dbReference type="NCBI Taxonomy" id="1590841"/>
    <lineage>
        <taxon>Eukaryota</taxon>
        <taxon>Viridiplantae</taxon>
        <taxon>Streptophyta</taxon>
        <taxon>Embryophyta</taxon>
        <taxon>Tracheophyta</taxon>
        <taxon>Spermatophyta</taxon>
        <taxon>Magnoliopsida</taxon>
        <taxon>eudicotyledons</taxon>
        <taxon>Gunneridae</taxon>
        <taxon>Pentapetalae</taxon>
        <taxon>asterids</taxon>
        <taxon>Ericales</taxon>
        <taxon>Actinidiaceae</taxon>
        <taxon>Actinidia</taxon>
    </lineage>
</organism>
<dbReference type="GO" id="GO:0005840">
    <property type="term" value="C:ribosome"/>
    <property type="evidence" value="ECO:0007669"/>
    <property type="project" value="UniProtKB-KW"/>
</dbReference>
<dbReference type="STRING" id="1590841.A0A2R6PW12"/>
<dbReference type="GO" id="GO:0003729">
    <property type="term" value="F:mRNA binding"/>
    <property type="evidence" value="ECO:0007669"/>
    <property type="project" value="UniProtKB-ARBA"/>
</dbReference>
<dbReference type="InterPro" id="IPR000626">
    <property type="entry name" value="Ubiquitin-like_dom"/>
</dbReference>
<keyword evidence="2" id="KW-0832">Ubl conjugation</keyword>
<evidence type="ECO:0000256" key="1">
    <source>
        <dbReference type="ARBA" id="ARBA00022499"/>
    </source>
</evidence>
<feature type="non-terminal residue" evidence="4">
    <location>
        <position position="307"/>
    </location>
</feature>
<dbReference type="PRINTS" id="PR00348">
    <property type="entry name" value="UBIQUITIN"/>
</dbReference>
<keyword evidence="5" id="KW-1185">Reference proteome</keyword>
<evidence type="ECO:0000259" key="3">
    <source>
        <dbReference type="PROSITE" id="PS50053"/>
    </source>
</evidence>
<feature type="domain" description="Ubiquitin-like" evidence="3">
    <location>
        <begin position="8"/>
        <end position="77"/>
    </location>
</feature>
<dbReference type="Pfam" id="PF00240">
    <property type="entry name" value="ubiquitin"/>
    <property type="match status" value="4"/>
</dbReference>
<evidence type="ECO:0000313" key="5">
    <source>
        <dbReference type="Proteomes" id="UP000241394"/>
    </source>
</evidence>
<dbReference type="PANTHER" id="PTHR10666">
    <property type="entry name" value="UBIQUITIN"/>
    <property type="match status" value="1"/>
</dbReference>
<proteinExistence type="predicted"/>
<dbReference type="OMA" id="YYCRLLF"/>
<dbReference type="AlphaFoldDB" id="A0A2R6PW12"/>
<gene>
    <name evidence="4" type="ORF">CEY00_Acc02050</name>
</gene>
<feature type="domain" description="Ubiquitin-like" evidence="3">
    <location>
        <begin position="159"/>
        <end position="228"/>
    </location>
</feature>
<dbReference type="Gramene" id="PSR97930">
    <property type="protein sequence ID" value="PSR97930"/>
    <property type="gene ID" value="CEY00_Acc02050"/>
</dbReference>
<comment type="caution">
    <text evidence="4">The sequence shown here is derived from an EMBL/GenBank/DDBJ whole genome shotgun (WGS) entry which is preliminary data.</text>
</comment>
<feature type="domain" description="Ubiquitin-like" evidence="3">
    <location>
        <begin position="82"/>
        <end position="152"/>
    </location>
</feature>
<feature type="domain" description="Ubiquitin-like" evidence="3">
    <location>
        <begin position="232"/>
        <end position="307"/>
    </location>
</feature>
<dbReference type="InterPro" id="IPR029071">
    <property type="entry name" value="Ubiquitin-like_domsf"/>
</dbReference>
<dbReference type="CDD" id="cd17039">
    <property type="entry name" value="Ubl_ubiquitin_like"/>
    <property type="match status" value="1"/>
</dbReference>
<dbReference type="OrthoDB" id="1894077at2759"/>
<name>A0A2R6PW12_ACTCC</name>
<accession>A0A2R6PW12</accession>
<dbReference type="InterPro" id="IPR050158">
    <property type="entry name" value="Ubiquitin_ubiquitin-like"/>
</dbReference>
<dbReference type="EMBL" id="NKQK01000022">
    <property type="protein sequence ID" value="PSR97930.1"/>
    <property type="molecule type" value="Genomic_DNA"/>
</dbReference>
<dbReference type="PROSITE" id="PS50053">
    <property type="entry name" value="UBIQUITIN_2"/>
    <property type="match status" value="4"/>
</dbReference>
<keyword evidence="4" id="KW-0687">Ribonucleoprotein</keyword>
<evidence type="ECO:0000313" key="4">
    <source>
        <dbReference type="EMBL" id="PSR97930.1"/>
    </source>
</evidence>
<keyword evidence="1" id="KW-1017">Isopeptide bond</keyword>
<dbReference type="SMART" id="SM00213">
    <property type="entry name" value="UBQ"/>
    <property type="match status" value="4"/>
</dbReference>
<protein>
    <submittedName>
        <fullName evidence="4">60S ribosomal protein</fullName>
    </submittedName>
</protein>
<dbReference type="Gene3D" id="3.10.20.90">
    <property type="entry name" value="Phosphatidylinositol 3-kinase Catalytic Subunit, Chain A, domain 1"/>
    <property type="match status" value="4"/>
</dbReference>
<sequence>MDSHEDEMNIYLKVSKTIALKVKTSETIKKLKAMVHDKEGVPENLQELFFTGERLKDNHKLVDYGIQMNSTLNLFLQNLDLIKLLVYIPSHQKRFQIEAKTHDTVRNVKFLIHAKENIQLDRYSLFYDGKPLDDNRTLASLNILAESVLFLVFNPRELLSLSVKMPSGEILKLEVKVLYTVGDVKAIITSMAGFPVSEQKLTYAGNQLEDSRPLACYNIGEDSVLEMLPFTFQIFVKDWYGKTLVLDVLGEDKVSDVKSKIFEKRGLPDELYYLVFAGKPLKDNQDLASCFIRKDSHLHIYVRVFNS</sequence>
<keyword evidence="4" id="KW-0689">Ribosomal protein</keyword>
<dbReference type="InParanoid" id="A0A2R6PW12"/>
<dbReference type="Proteomes" id="UP000241394">
    <property type="component" value="Chromosome LG22"/>
</dbReference>
<evidence type="ECO:0000256" key="2">
    <source>
        <dbReference type="ARBA" id="ARBA00022843"/>
    </source>
</evidence>
<reference evidence="4 5" key="1">
    <citation type="submission" date="2017-07" db="EMBL/GenBank/DDBJ databases">
        <title>An improved, manually edited Actinidia chinensis var. chinensis (kiwifruit) genome highlights the challenges associated with draft genomes and gene prediction in plants.</title>
        <authorList>
            <person name="Pilkington S."/>
            <person name="Crowhurst R."/>
            <person name="Hilario E."/>
            <person name="Nardozza S."/>
            <person name="Fraser L."/>
            <person name="Peng Y."/>
            <person name="Gunaseelan K."/>
            <person name="Simpson R."/>
            <person name="Tahir J."/>
            <person name="Deroles S."/>
            <person name="Templeton K."/>
            <person name="Luo Z."/>
            <person name="Davy M."/>
            <person name="Cheng C."/>
            <person name="Mcneilage M."/>
            <person name="Scaglione D."/>
            <person name="Liu Y."/>
            <person name="Zhang Q."/>
            <person name="Datson P."/>
            <person name="De Silva N."/>
            <person name="Gardiner S."/>
            <person name="Bassett H."/>
            <person name="Chagne D."/>
            <person name="Mccallum J."/>
            <person name="Dzierzon H."/>
            <person name="Deng C."/>
            <person name="Wang Y.-Y."/>
            <person name="Barron N."/>
            <person name="Manako K."/>
            <person name="Bowen J."/>
            <person name="Foster T."/>
            <person name="Erridge Z."/>
            <person name="Tiffin H."/>
            <person name="Waite C."/>
            <person name="Davies K."/>
            <person name="Grierson E."/>
            <person name="Laing W."/>
            <person name="Kirk R."/>
            <person name="Chen X."/>
            <person name="Wood M."/>
            <person name="Montefiori M."/>
            <person name="Brummell D."/>
            <person name="Schwinn K."/>
            <person name="Catanach A."/>
            <person name="Fullerton C."/>
            <person name="Li D."/>
            <person name="Meiyalaghan S."/>
            <person name="Nieuwenhuizen N."/>
            <person name="Read N."/>
            <person name="Prakash R."/>
            <person name="Hunter D."/>
            <person name="Zhang H."/>
            <person name="Mckenzie M."/>
            <person name="Knabel M."/>
            <person name="Harris A."/>
            <person name="Allan A."/>
            <person name="Chen A."/>
            <person name="Janssen B."/>
            <person name="Plunkett B."/>
            <person name="Dwamena C."/>
            <person name="Voogd C."/>
            <person name="Leif D."/>
            <person name="Lafferty D."/>
            <person name="Souleyre E."/>
            <person name="Varkonyi-Gasic E."/>
            <person name="Gambi F."/>
            <person name="Hanley J."/>
            <person name="Yao J.-L."/>
            <person name="Cheung J."/>
            <person name="David K."/>
            <person name="Warren B."/>
            <person name="Marsh K."/>
            <person name="Snowden K."/>
            <person name="Lin-Wang K."/>
            <person name="Brian L."/>
            <person name="Martinez-Sanchez M."/>
            <person name="Wang M."/>
            <person name="Ileperuma N."/>
            <person name="Macnee N."/>
            <person name="Campin R."/>
            <person name="Mcatee P."/>
            <person name="Drummond R."/>
            <person name="Espley R."/>
            <person name="Ireland H."/>
            <person name="Wu R."/>
            <person name="Atkinson R."/>
            <person name="Karunairetnam S."/>
            <person name="Bulley S."/>
            <person name="Chunkath S."/>
            <person name="Hanley Z."/>
            <person name="Storey R."/>
            <person name="Thrimawithana A."/>
            <person name="Thomson S."/>
            <person name="David C."/>
            <person name="Testolin R."/>
        </authorList>
    </citation>
    <scope>NUCLEOTIDE SEQUENCE [LARGE SCALE GENOMIC DNA]</scope>
    <source>
        <strain evidence="5">cv. Red5</strain>
        <tissue evidence="4">Young leaf</tissue>
    </source>
</reference>
<reference evidence="5" key="2">
    <citation type="journal article" date="2018" name="BMC Genomics">
        <title>A manually annotated Actinidia chinensis var. chinensis (kiwifruit) genome highlights the challenges associated with draft genomes and gene prediction in plants.</title>
        <authorList>
            <person name="Pilkington S.M."/>
            <person name="Crowhurst R."/>
            <person name="Hilario E."/>
            <person name="Nardozza S."/>
            <person name="Fraser L."/>
            <person name="Peng Y."/>
            <person name="Gunaseelan K."/>
            <person name="Simpson R."/>
            <person name="Tahir J."/>
            <person name="Deroles S.C."/>
            <person name="Templeton K."/>
            <person name="Luo Z."/>
            <person name="Davy M."/>
            <person name="Cheng C."/>
            <person name="McNeilage M."/>
            <person name="Scaglione D."/>
            <person name="Liu Y."/>
            <person name="Zhang Q."/>
            <person name="Datson P."/>
            <person name="De Silva N."/>
            <person name="Gardiner S.E."/>
            <person name="Bassett H."/>
            <person name="Chagne D."/>
            <person name="McCallum J."/>
            <person name="Dzierzon H."/>
            <person name="Deng C."/>
            <person name="Wang Y.Y."/>
            <person name="Barron L."/>
            <person name="Manako K."/>
            <person name="Bowen J."/>
            <person name="Foster T.M."/>
            <person name="Erridge Z.A."/>
            <person name="Tiffin H."/>
            <person name="Waite C.N."/>
            <person name="Davies K.M."/>
            <person name="Grierson E.P."/>
            <person name="Laing W.A."/>
            <person name="Kirk R."/>
            <person name="Chen X."/>
            <person name="Wood M."/>
            <person name="Montefiori M."/>
            <person name="Brummell D.A."/>
            <person name="Schwinn K.E."/>
            <person name="Catanach A."/>
            <person name="Fullerton C."/>
            <person name="Li D."/>
            <person name="Meiyalaghan S."/>
            <person name="Nieuwenhuizen N."/>
            <person name="Read N."/>
            <person name="Prakash R."/>
            <person name="Hunter D."/>
            <person name="Zhang H."/>
            <person name="McKenzie M."/>
            <person name="Knabel M."/>
            <person name="Harris A."/>
            <person name="Allan A.C."/>
            <person name="Gleave A."/>
            <person name="Chen A."/>
            <person name="Janssen B.J."/>
            <person name="Plunkett B."/>
            <person name="Ampomah-Dwamena C."/>
            <person name="Voogd C."/>
            <person name="Leif D."/>
            <person name="Lafferty D."/>
            <person name="Souleyre E.J.F."/>
            <person name="Varkonyi-Gasic E."/>
            <person name="Gambi F."/>
            <person name="Hanley J."/>
            <person name="Yao J.L."/>
            <person name="Cheung J."/>
            <person name="David K.M."/>
            <person name="Warren B."/>
            <person name="Marsh K."/>
            <person name="Snowden K.C."/>
            <person name="Lin-Wang K."/>
            <person name="Brian L."/>
            <person name="Martinez-Sanchez M."/>
            <person name="Wang M."/>
            <person name="Ileperuma N."/>
            <person name="Macnee N."/>
            <person name="Campin R."/>
            <person name="McAtee P."/>
            <person name="Drummond R.S.M."/>
            <person name="Espley R.V."/>
            <person name="Ireland H.S."/>
            <person name="Wu R."/>
            <person name="Atkinson R.G."/>
            <person name="Karunairetnam S."/>
            <person name="Bulley S."/>
            <person name="Chunkath S."/>
            <person name="Hanley Z."/>
            <person name="Storey R."/>
            <person name="Thrimawithana A.H."/>
            <person name="Thomson S."/>
            <person name="David C."/>
            <person name="Testolin R."/>
            <person name="Huang H."/>
            <person name="Hellens R.P."/>
            <person name="Schaffer R.J."/>
        </authorList>
    </citation>
    <scope>NUCLEOTIDE SEQUENCE [LARGE SCALE GENOMIC DNA]</scope>
    <source>
        <strain evidence="5">cv. Red5</strain>
    </source>
</reference>
<dbReference type="InterPro" id="IPR019956">
    <property type="entry name" value="Ubiquitin_dom"/>
</dbReference>